<dbReference type="InterPro" id="IPR001343">
    <property type="entry name" value="Hemolysn_Ca-bd"/>
</dbReference>
<comment type="subcellular location">
    <subcellularLocation>
        <location evidence="1">Secreted</location>
    </subcellularLocation>
</comment>
<dbReference type="PANTHER" id="PTHR38340:SF1">
    <property type="entry name" value="S-LAYER PROTEIN"/>
    <property type="match status" value="1"/>
</dbReference>
<dbReference type="GO" id="GO:0005509">
    <property type="term" value="F:calcium ion binding"/>
    <property type="evidence" value="ECO:0007669"/>
    <property type="project" value="InterPro"/>
</dbReference>
<dbReference type="Proteomes" id="UP000638981">
    <property type="component" value="Unassembled WGS sequence"/>
</dbReference>
<dbReference type="AlphaFoldDB" id="A0A918TGE7"/>
<evidence type="ECO:0000256" key="1">
    <source>
        <dbReference type="ARBA" id="ARBA00004613"/>
    </source>
</evidence>
<evidence type="ECO:0000313" key="5">
    <source>
        <dbReference type="Proteomes" id="UP000638981"/>
    </source>
</evidence>
<accession>A0A918TGE7</accession>
<keyword evidence="5" id="KW-1185">Reference proteome</keyword>
<feature type="region of interest" description="Disordered" evidence="3">
    <location>
        <begin position="251"/>
        <end position="272"/>
    </location>
</feature>
<reference evidence="4" key="2">
    <citation type="submission" date="2020-09" db="EMBL/GenBank/DDBJ databases">
        <authorList>
            <person name="Sun Q."/>
            <person name="Kim S."/>
        </authorList>
    </citation>
    <scope>NUCLEOTIDE SEQUENCE</scope>
    <source>
        <strain evidence="4">KCTC 23310</strain>
    </source>
</reference>
<gene>
    <name evidence="4" type="ORF">GCM10007315_07460</name>
</gene>
<protein>
    <recommendedName>
        <fullName evidence="6">Calcium-binding protein</fullName>
    </recommendedName>
</protein>
<evidence type="ECO:0000256" key="2">
    <source>
        <dbReference type="ARBA" id="ARBA00022525"/>
    </source>
</evidence>
<evidence type="ECO:0000313" key="4">
    <source>
        <dbReference type="EMBL" id="GHC48045.1"/>
    </source>
</evidence>
<reference evidence="4" key="1">
    <citation type="journal article" date="2014" name="Int. J. Syst. Evol. Microbiol.">
        <title>Complete genome sequence of Corynebacterium casei LMG S-19264T (=DSM 44701T), isolated from a smear-ripened cheese.</title>
        <authorList>
            <consortium name="US DOE Joint Genome Institute (JGI-PGF)"/>
            <person name="Walter F."/>
            <person name="Albersmeier A."/>
            <person name="Kalinowski J."/>
            <person name="Ruckert C."/>
        </authorList>
    </citation>
    <scope>NUCLEOTIDE SEQUENCE</scope>
    <source>
        <strain evidence="4">KCTC 23310</strain>
    </source>
</reference>
<dbReference type="PROSITE" id="PS00330">
    <property type="entry name" value="HEMOLYSIN_CALCIUM"/>
    <property type="match status" value="4"/>
</dbReference>
<dbReference type="Gene3D" id="2.150.10.10">
    <property type="entry name" value="Serralysin-like metalloprotease, C-terminal"/>
    <property type="match status" value="4"/>
</dbReference>
<evidence type="ECO:0008006" key="6">
    <source>
        <dbReference type="Google" id="ProtNLM"/>
    </source>
</evidence>
<dbReference type="InterPro" id="IPR011049">
    <property type="entry name" value="Serralysin-like_metalloprot_C"/>
</dbReference>
<dbReference type="InterPro" id="IPR050557">
    <property type="entry name" value="RTX_toxin/Mannuronan_C5-epim"/>
</dbReference>
<sequence>MADDVYDAAGLATNAGETFNDVDGVDWLVLSGSYSDASTLDLRNAFSDGVATQAEAVIFHNGTTRTLWINGLIENVRGSDSRDWIRGNQVNNILYGDQSENGAGGIDTLRGEGGNDTIFGGSGNDDIDGQADDDLLYGNDGNDNIVGGEGVDVIEGGAGADTLDGGADAGDTVRYDSSDAGVSIALGTGYATVSGGHAQGDQVYGFTDVNGSAFGDVIRDALANSITNNLFSGEGGHDRLFLGGGNDTGLGGDGQDQISGQSGRDNLFGGAGGDSLTGGQASDFLVGGSGADRFIFTLASESTVAVAGRDRIDDFNRAQGDKIDLRGMDAKSGAGNQAFIFIGSQAFDGDKGDLRFVKAGTNVVVQGDINGDRKADFAILVEDMTSLRASDFLL</sequence>
<proteinExistence type="predicted"/>
<evidence type="ECO:0000256" key="3">
    <source>
        <dbReference type="SAM" id="MobiDB-lite"/>
    </source>
</evidence>
<dbReference type="InterPro" id="IPR018511">
    <property type="entry name" value="Hemolysin-typ_Ca-bd_CS"/>
</dbReference>
<dbReference type="PANTHER" id="PTHR38340">
    <property type="entry name" value="S-LAYER PROTEIN"/>
    <property type="match status" value="1"/>
</dbReference>
<dbReference type="Pfam" id="PF00353">
    <property type="entry name" value="HemolysinCabind"/>
    <property type="match status" value="5"/>
</dbReference>
<dbReference type="RefSeq" id="WP_189410283.1">
    <property type="nucleotide sequence ID" value="NZ_BMYJ01000002.1"/>
</dbReference>
<organism evidence="4 5">
    <name type="scientific">Neogemmobacter tilapiae</name>
    <dbReference type="NCBI Taxonomy" id="875041"/>
    <lineage>
        <taxon>Bacteria</taxon>
        <taxon>Pseudomonadati</taxon>
        <taxon>Pseudomonadota</taxon>
        <taxon>Alphaproteobacteria</taxon>
        <taxon>Rhodobacterales</taxon>
        <taxon>Paracoccaceae</taxon>
        <taxon>Neogemmobacter</taxon>
    </lineage>
</organism>
<name>A0A918TGE7_9RHOB</name>
<dbReference type="GO" id="GO:0005576">
    <property type="term" value="C:extracellular region"/>
    <property type="evidence" value="ECO:0007669"/>
    <property type="project" value="UniProtKB-SubCell"/>
</dbReference>
<comment type="caution">
    <text evidence="4">The sequence shown here is derived from an EMBL/GenBank/DDBJ whole genome shotgun (WGS) entry which is preliminary data.</text>
</comment>
<keyword evidence="2" id="KW-0964">Secreted</keyword>
<dbReference type="SUPFAM" id="SSF51120">
    <property type="entry name" value="beta-Roll"/>
    <property type="match status" value="2"/>
</dbReference>
<dbReference type="PRINTS" id="PR00313">
    <property type="entry name" value="CABNDNGRPT"/>
</dbReference>
<dbReference type="EMBL" id="BMYJ01000002">
    <property type="protein sequence ID" value="GHC48045.1"/>
    <property type="molecule type" value="Genomic_DNA"/>
</dbReference>